<sequence>MPEQSPSQVHISSISRTSLRNLCALLKSEGDKVLNGVSSFTLTTEVLTHLNIDCRRHSISGNGYPAGQGSLLTGNSSFLSVRRRPQQTQENKMRAEWDANIQFVKDFMLSTPRLKIIHTSSTLSSPISLHRFLNLSVLELRKVPIHMVGGMHGLRASLKTLIVYRCLDKVKDLLECCGGDMTAPMTWAQLQNVSLSFNAISCLDESLRLLPCLESLDISHNTIQSCEGFLEILGDVKSIALAFNSLTTIPKMSLCSRTSLAILILRGNNLDNISGLEVLAVLQELDLGENCLNDHSLLEPLLSLNRLKQLHLDGNPLSYHQHHRGLTVCHLARSAATLDFELDKKKLIASELSNVLSMRSRQQRRGQRSDQPASPVTPVARDNLPDLGDAGLSGSSAATSEAESRGTVTPRRNRRKKRLKPRYTEIQDMDQSEDFSSSRDGTPVSSPAARRQNLEDLMKARQDDVRKTMKEVEELRRHYGPNWLQAIEDKRLFGKTPQLPASSANSPSNNEVQGEKSKVSASSPSVANEAQNGEADKESGVEVIEAVSSSAGFPTEDDLYLNETVNPIMSAIARMAAGHSADETEESGSVVRFPEFTSSSGLSHLATTPPSGRSDLIVKPTSLTIVGPKHLPRSSSQDMTHSTPEKIQVQSRDFSAEDFPPTGDTDQLDAIISTGEDKDLLDRKSSSTVPVNSQERGGGSRPKVTSQLSMSLKEDDEAMSLRLALAKQVASLSPIKAANETETSPVKTSEMSMSKKTVVDRSMSELDYSAEDTMTLEEEEVTEAMFVCLPGNHIIIVTTTASLLVEKDISGNITQTLDLSALTSVREVKGSAEEPADGGKKNRLGRRSEKVAQQADDAQQVRLILEFDYMKKDKQRRDYSLEKMDAKILCERLQPVLDSREEQARTQSQVTMQCLKCNRRFLKHELVHKSQPLPTSGSSKDLRSMQHLMGKPTLMCPKCGSSIIIELEVSSVKPAASTTTRSTGSATSTPAGSYSSTSGYIEHSRKGSAGTVVAGVRRRSQDVYSPESSGIVTASAIGRKLSSGSLDLSSPSSRKGSQAGGSVRSAGGLPTGARDSRSSSTNSTRERSGAFSAALKPGRRSFIGGFSITNSDTVPSEREELVCVEDHFGEEAGESDLTLSTQLAAMTTSLRGVPSTRGPAAYVPRSSLSEGTRGGDCGGKKTMMDSGFESGIEVDAGRPSGMKHGSDMMRSWAGPSSVTSGSSCDGPITSFQTLSGHPASQMSKDNDSAAAMKERQPDNNSKERGRTASRVSAELKNLATMEDYVNNLVEEGRSLGQRRGSTDSKGRSISITQFLRSSAGVGASGVGGGQGPDSTKSGMDEGEGHLQRSVSGSSITVLPNPGTAAADVVDAGLTAPQTSSNSLSSQVTFQVGTPELEKSLETSLRHMKKESHAGTGVMTLNSDICSSMVSSVYESSVTTPENERVNADGVITDGVSEAVVPVTVISSSESGKSGSDDDDELTSIYDKPTTVATVPSSKRTGSRDTTAGRMDGLADDGAHADSVGVVAGEQEARSGQVKPRISDNTQMGAVSSSSYSEQQRTDSYGEPKAASSSGFHEDPADSLYSRTVLADYDSEERWGEDGGNNSSKVSLDTDGSPQFAFHHLNHRLTLYMMMSVFLSDEEFLCKLQGEMVQYIITDSFEGILIMSTERFYVMKITSEDHSKEPDQWLQCVEIQPIPELRYIDVGLGGQSLRLEFNTDCSSFTIVTRNRDKTSQFVDLLHTELARYAVSHGITSSVVVNEDVDQVTLDNLDADLISKVNPGQKMLCYCMGYIDRGHQKLFPVSFVVSSCDVCLVRTNHQWPQPRLQGPITVETVGKQFVLLERQKINNIASVEVCEVSMRKIRLELFNELEGSSSNWNITMATRQSVIDFINALSEPWSREFGVEMDILYTELNF</sequence>
<feature type="domain" description="Serine/threonine-protein kinase 11-interacting protein PH" evidence="7">
    <location>
        <begin position="793"/>
        <end position="899"/>
    </location>
</feature>
<dbReference type="PANTHER" id="PTHR15454">
    <property type="entry name" value="NISCHARIN RELATED"/>
    <property type="match status" value="1"/>
</dbReference>
<feature type="compositionally biased region" description="Low complexity" evidence="5">
    <location>
        <begin position="500"/>
        <end position="510"/>
    </location>
</feature>
<evidence type="ECO:0000259" key="6">
    <source>
        <dbReference type="Pfam" id="PF23142"/>
    </source>
</evidence>
<dbReference type="InterPro" id="IPR032675">
    <property type="entry name" value="LRR_dom_sf"/>
</dbReference>
<accession>A0ABM0JIK0</accession>
<evidence type="ECO:0000259" key="8">
    <source>
        <dbReference type="Pfam" id="PF25624"/>
    </source>
</evidence>
<feature type="region of interest" description="Disordered" evidence="5">
    <location>
        <begin position="1194"/>
        <end position="1270"/>
    </location>
</feature>
<keyword evidence="2" id="KW-0963">Cytoplasm</keyword>
<feature type="compositionally biased region" description="Polar residues" evidence="5">
    <location>
        <begin position="686"/>
        <end position="695"/>
    </location>
</feature>
<feature type="compositionally biased region" description="Polar residues" evidence="5">
    <location>
        <begin position="1348"/>
        <end position="1357"/>
    </location>
</feature>
<feature type="compositionally biased region" description="Low complexity" evidence="5">
    <location>
        <begin position="386"/>
        <end position="407"/>
    </location>
</feature>
<feature type="compositionally biased region" description="Basic residues" evidence="5">
    <location>
        <begin position="411"/>
        <end position="421"/>
    </location>
</feature>
<dbReference type="Proteomes" id="UP000694888">
    <property type="component" value="Unplaced"/>
</dbReference>
<feature type="compositionally biased region" description="Polar residues" evidence="5">
    <location>
        <begin position="1542"/>
        <end position="1558"/>
    </location>
</feature>
<feature type="region of interest" description="Disordered" evidence="5">
    <location>
        <begin position="1319"/>
        <end position="1361"/>
    </location>
</feature>
<proteinExistence type="predicted"/>
<dbReference type="RefSeq" id="XP_005094455.1">
    <property type="nucleotide sequence ID" value="XM_005094398.3"/>
</dbReference>
<feature type="region of interest" description="Disordered" evidence="5">
    <location>
        <begin position="496"/>
        <end position="540"/>
    </location>
</feature>
<feature type="region of interest" description="Disordered" evidence="5">
    <location>
        <begin position="1466"/>
        <end position="1580"/>
    </location>
</feature>
<feature type="region of interest" description="Disordered" evidence="5">
    <location>
        <begin position="976"/>
        <end position="1013"/>
    </location>
</feature>
<feature type="compositionally biased region" description="Polar residues" evidence="5">
    <location>
        <begin position="434"/>
        <end position="445"/>
    </location>
</feature>
<feature type="compositionally biased region" description="Basic and acidic residues" evidence="5">
    <location>
        <begin position="1244"/>
        <end position="1266"/>
    </location>
</feature>
<dbReference type="SUPFAM" id="SSF52058">
    <property type="entry name" value="L domain-like"/>
    <property type="match status" value="1"/>
</dbReference>
<dbReference type="InterPro" id="IPR057676">
    <property type="entry name" value="PH_S11IP_C"/>
</dbReference>
<dbReference type="Gene3D" id="3.80.10.10">
    <property type="entry name" value="Ribonuclease Inhibitor"/>
    <property type="match status" value="2"/>
</dbReference>
<dbReference type="Pfam" id="PF25357">
    <property type="entry name" value="PH_S11IP"/>
    <property type="match status" value="1"/>
</dbReference>
<feature type="compositionally biased region" description="Basic and acidic residues" evidence="5">
    <location>
        <begin position="675"/>
        <end position="685"/>
    </location>
</feature>
<feature type="domain" description="STK11-interacting protein C-terminal PH" evidence="8">
    <location>
        <begin position="1780"/>
        <end position="1909"/>
    </location>
</feature>
<feature type="compositionally biased region" description="Low complexity" evidence="5">
    <location>
        <begin position="1042"/>
        <end position="1057"/>
    </location>
</feature>
<feature type="compositionally biased region" description="Low complexity" evidence="5">
    <location>
        <begin position="976"/>
        <end position="999"/>
    </location>
</feature>
<evidence type="ECO:0000259" key="7">
    <source>
        <dbReference type="Pfam" id="PF25357"/>
    </source>
</evidence>
<dbReference type="Pfam" id="PF25624">
    <property type="entry name" value="PH_S11IP_C"/>
    <property type="match status" value="1"/>
</dbReference>
<feature type="compositionally biased region" description="Basic and acidic residues" evidence="5">
    <location>
        <begin position="828"/>
        <end position="850"/>
    </location>
</feature>
<dbReference type="PANTHER" id="PTHR15454:SF69">
    <property type="entry name" value="SERINE_THREONINE-PROTEIN KINASE 11-INTERACTING PROTEIN"/>
    <property type="match status" value="1"/>
</dbReference>
<feature type="region of interest" description="Disordered" evidence="5">
    <location>
        <begin position="675"/>
        <end position="707"/>
    </location>
</feature>
<dbReference type="InterPro" id="IPR001611">
    <property type="entry name" value="Leu-rich_rpt"/>
</dbReference>
<feature type="compositionally biased region" description="Gly residues" evidence="5">
    <location>
        <begin position="1322"/>
        <end position="1331"/>
    </location>
</feature>
<evidence type="ECO:0000313" key="10">
    <source>
        <dbReference type="RefSeq" id="XP_005094455.1"/>
    </source>
</evidence>
<feature type="compositionally biased region" description="Polar residues" evidence="5">
    <location>
        <begin position="1490"/>
        <end position="1505"/>
    </location>
</feature>
<dbReference type="Pfam" id="PF23142">
    <property type="entry name" value="PH_PLEKHM2"/>
    <property type="match status" value="1"/>
</dbReference>
<evidence type="ECO:0000256" key="4">
    <source>
        <dbReference type="ARBA" id="ARBA00022737"/>
    </source>
</evidence>
<evidence type="ECO:0000256" key="3">
    <source>
        <dbReference type="ARBA" id="ARBA00022614"/>
    </source>
</evidence>
<dbReference type="InterPro" id="IPR057288">
    <property type="entry name" value="PH_PLEKHM2"/>
</dbReference>
<dbReference type="GeneID" id="101855476"/>
<feature type="region of interest" description="Disordered" evidence="5">
    <location>
        <begin position="626"/>
        <end position="649"/>
    </location>
</feature>
<gene>
    <name evidence="10" type="primary">LOC101855476</name>
</gene>
<evidence type="ECO:0000313" key="9">
    <source>
        <dbReference type="Proteomes" id="UP000694888"/>
    </source>
</evidence>
<feature type="region of interest" description="Disordered" evidence="5">
    <location>
        <begin position="357"/>
        <end position="457"/>
    </location>
</feature>
<name>A0ABM0JIK0_APLCA</name>
<protein>
    <submittedName>
        <fullName evidence="10">Uncharacterized protein LOC101855476</fullName>
    </submittedName>
</protein>
<feature type="compositionally biased region" description="Polar residues" evidence="5">
    <location>
        <begin position="1214"/>
        <end position="1243"/>
    </location>
</feature>
<dbReference type="InterPro" id="IPR057292">
    <property type="entry name" value="PH_S11IP"/>
</dbReference>
<keyword evidence="4" id="KW-0677">Repeat</keyword>
<keyword evidence="3" id="KW-0433">Leucine-rich repeat</keyword>
<feature type="compositionally biased region" description="Polar residues" evidence="5">
    <location>
        <begin position="633"/>
        <end position="642"/>
    </location>
</feature>
<comment type="subcellular location">
    <subcellularLocation>
        <location evidence="1">Cytoplasm</location>
    </subcellularLocation>
</comment>
<reference evidence="10" key="1">
    <citation type="submission" date="2025-08" db="UniProtKB">
        <authorList>
            <consortium name="RefSeq"/>
        </authorList>
    </citation>
    <scope>IDENTIFICATION</scope>
</reference>
<feature type="region of interest" description="Disordered" evidence="5">
    <location>
        <begin position="1042"/>
        <end position="1094"/>
    </location>
</feature>
<evidence type="ECO:0000256" key="2">
    <source>
        <dbReference type="ARBA" id="ARBA00022490"/>
    </source>
</evidence>
<evidence type="ECO:0000256" key="5">
    <source>
        <dbReference type="SAM" id="MobiDB-lite"/>
    </source>
</evidence>
<evidence type="ECO:0000256" key="1">
    <source>
        <dbReference type="ARBA" id="ARBA00004496"/>
    </source>
</evidence>
<feature type="region of interest" description="Disordered" evidence="5">
    <location>
        <begin position="828"/>
        <end position="855"/>
    </location>
</feature>
<feature type="region of interest" description="Disordered" evidence="5">
    <location>
        <begin position="1151"/>
        <end position="1179"/>
    </location>
</feature>
<dbReference type="PROSITE" id="PS51450">
    <property type="entry name" value="LRR"/>
    <property type="match status" value="1"/>
</dbReference>
<feature type="domain" description="PLEKHM2 PH" evidence="6">
    <location>
        <begin position="1622"/>
        <end position="1752"/>
    </location>
</feature>
<keyword evidence="9" id="KW-1185">Reference proteome</keyword>
<organism evidence="9 10">
    <name type="scientific">Aplysia californica</name>
    <name type="common">California sea hare</name>
    <dbReference type="NCBI Taxonomy" id="6500"/>
    <lineage>
        <taxon>Eukaryota</taxon>
        <taxon>Metazoa</taxon>
        <taxon>Spiralia</taxon>
        <taxon>Lophotrochozoa</taxon>
        <taxon>Mollusca</taxon>
        <taxon>Gastropoda</taxon>
        <taxon>Heterobranchia</taxon>
        <taxon>Euthyneura</taxon>
        <taxon>Tectipleura</taxon>
        <taxon>Aplysiida</taxon>
        <taxon>Aplysioidea</taxon>
        <taxon>Aplysiidae</taxon>
        <taxon>Aplysia</taxon>
    </lineage>
</organism>